<organism evidence="2 3">
    <name type="scientific">Candidatus Gottesmanbacteria bacterium RIFCSPHIGHO2_02_FULL_40_13</name>
    <dbReference type="NCBI Taxonomy" id="1798384"/>
    <lineage>
        <taxon>Bacteria</taxon>
        <taxon>Candidatus Gottesmaniibacteriota</taxon>
    </lineage>
</organism>
<evidence type="ECO:0000313" key="2">
    <source>
        <dbReference type="EMBL" id="OGG22439.1"/>
    </source>
</evidence>
<dbReference type="PANTHER" id="PTHR22916">
    <property type="entry name" value="GLYCOSYLTRANSFERASE"/>
    <property type="match status" value="1"/>
</dbReference>
<feature type="domain" description="Glycosyltransferase 2-like" evidence="1">
    <location>
        <begin position="7"/>
        <end position="163"/>
    </location>
</feature>
<dbReference type="STRING" id="1798384.A3D03_03800"/>
<comment type="caution">
    <text evidence="2">The sequence shown here is derived from an EMBL/GenBank/DDBJ whole genome shotgun (WGS) entry which is preliminary data.</text>
</comment>
<reference evidence="2 3" key="1">
    <citation type="journal article" date="2016" name="Nat. Commun.">
        <title>Thousands of microbial genomes shed light on interconnected biogeochemical processes in an aquifer system.</title>
        <authorList>
            <person name="Anantharaman K."/>
            <person name="Brown C.T."/>
            <person name="Hug L.A."/>
            <person name="Sharon I."/>
            <person name="Castelle C.J."/>
            <person name="Probst A.J."/>
            <person name="Thomas B.C."/>
            <person name="Singh A."/>
            <person name="Wilkins M.J."/>
            <person name="Karaoz U."/>
            <person name="Brodie E.L."/>
            <person name="Williams K.H."/>
            <person name="Hubbard S.S."/>
            <person name="Banfield J.F."/>
        </authorList>
    </citation>
    <scope>NUCLEOTIDE SEQUENCE [LARGE SCALE GENOMIC DNA]</scope>
</reference>
<sequence length="277" mass="32104">MQNIFFSVIIPTLNEQVYLPKLLQALIRQTFRNFETIIVDANSKDKTRLVFDKYRDELPGASFINLRRQNVSYQRNYGAKNAKGSYLVFLDADVEMEPTFLEELHLAVIKKKFLFATTWIAPDSDKSIDQVMIVFANLGIELAKSINKPFSGGYNTIVRKDVFVKLKGFNDKLFIGEDHDFAIRAFKMGIDICILKEPRIIMSLRRLRSEGTITTLRKYAISTSYFILKGPITKKLIDYPMGGHVHKRRKKKNVSQRINKYLKTIDKIQEKLLQLLN</sequence>
<evidence type="ECO:0000259" key="1">
    <source>
        <dbReference type="Pfam" id="PF00535"/>
    </source>
</evidence>
<dbReference type="Proteomes" id="UP000177092">
    <property type="component" value="Unassembled WGS sequence"/>
</dbReference>
<dbReference type="AlphaFoldDB" id="A0A1F6ACD5"/>
<dbReference type="PANTHER" id="PTHR22916:SF64">
    <property type="entry name" value="TRANSFERASE, PUTATIVE-RELATED"/>
    <property type="match status" value="1"/>
</dbReference>
<gene>
    <name evidence="2" type="ORF">A3D03_03800</name>
</gene>
<dbReference type="SUPFAM" id="SSF53448">
    <property type="entry name" value="Nucleotide-diphospho-sugar transferases"/>
    <property type="match status" value="1"/>
</dbReference>
<name>A0A1F6ACD5_9BACT</name>
<dbReference type="EMBL" id="MFJN01000002">
    <property type="protein sequence ID" value="OGG22439.1"/>
    <property type="molecule type" value="Genomic_DNA"/>
</dbReference>
<proteinExistence type="predicted"/>
<evidence type="ECO:0000313" key="3">
    <source>
        <dbReference type="Proteomes" id="UP000177092"/>
    </source>
</evidence>
<dbReference type="Gene3D" id="3.90.550.10">
    <property type="entry name" value="Spore Coat Polysaccharide Biosynthesis Protein SpsA, Chain A"/>
    <property type="match status" value="1"/>
</dbReference>
<dbReference type="InterPro" id="IPR029044">
    <property type="entry name" value="Nucleotide-diphossugar_trans"/>
</dbReference>
<accession>A0A1F6ACD5</accession>
<dbReference type="Pfam" id="PF00535">
    <property type="entry name" value="Glycos_transf_2"/>
    <property type="match status" value="1"/>
</dbReference>
<dbReference type="CDD" id="cd00761">
    <property type="entry name" value="Glyco_tranf_GTA_type"/>
    <property type="match status" value="1"/>
</dbReference>
<protein>
    <recommendedName>
        <fullName evidence="1">Glycosyltransferase 2-like domain-containing protein</fullName>
    </recommendedName>
</protein>
<dbReference type="InterPro" id="IPR001173">
    <property type="entry name" value="Glyco_trans_2-like"/>
</dbReference>